<keyword evidence="5" id="KW-0997">Cell inner membrane</keyword>
<evidence type="ECO:0000256" key="4">
    <source>
        <dbReference type="ARBA" id="ARBA00022481"/>
    </source>
</evidence>
<dbReference type="Pfam" id="PF12019">
    <property type="entry name" value="GspH"/>
    <property type="match status" value="1"/>
</dbReference>
<keyword evidence="6" id="KW-0812">Transmembrane</keyword>
<keyword evidence="7" id="KW-1133">Transmembrane helix</keyword>
<evidence type="ECO:0000256" key="7">
    <source>
        <dbReference type="ARBA" id="ARBA00022989"/>
    </source>
</evidence>
<keyword evidence="13" id="KW-1185">Reference proteome</keyword>
<sequence>MHQHRGGFTLIQLLIAITVVTVIASQGTAGFRSLLNSHYLKGAIQAAYFSFQFARSHAVMQQHNIVVDIHPGNQWCIGTTDTTDCDCRVASSCTIMGVESVVRWREFRFTSITASTFTNYDNQSRFTPPRGLAGGYAGSLTLSNDTEQYKLIVSNTGRVRVCTLTPPTGHYPHC</sequence>
<evidence type="ECO:0000256" key="5">
    <source>
        <dbReference type="ARBA" id="ARBA00022519"/>
    </source>
</evidence>
<evidence type="ECO:0000256" key="6">
    <source>
        <dbReference type="ARBA" id="ARBA00022692"/>
    </source>
</evidence>
<dbReference type="RefSeq" id="WP_273642595.1">
    <property type="nucleotide sequence ID" value="NZ_JAQQXP010000003.1"/>
</dbReference>
<keyword evidence="4" id="KW-0488">Methylation</keyword>
<protein>
    <recommendedName>
        <fullName evidence="2">Type II secretion system protein H</fullName>
    </recommendedName>
    <alternativeName>
        <fullName evidence="10">General secretion pathway protein H</fullName>
    </alternativeName>
</protein>
<accession>A0ABT5L6R5</accession>
<evidence type="ECO:0000256" key="8">
    <source>
        <dbReference type="ARBA" id="ARBA00023136"/>
    </source>
</evidence>
<feature type="domain" description="General secretion pathway GspH" evidence="11">
    <location>
        <begin position="50"/>
        <end position="157"/>
    </location>
</feature>
<dbReference type="InterPro" id="IPR045584">
    <property type="entry name" value="Pilin-like"/>
</dbReference>
<comment type="subcellular location">
    <subcellularLocation>
        <location evidence="1">Cell inner membrane</location>
        <topology evidence="1">Single-pass membrane protein</topology>
    </subcellularLocation>
</comment>
<keyword evidence="8" id="KW-0472">Membrane</keyword>
<name>A0ABT5L6R5_9ALTE</name>
<evidence type="ECO:0000256" key="9">
    <source>
        <dbReference type="ARBA" id="ARBA00025772"/>
    </source>
</evidence>
<evidence type="ECO:0000313" key="13">
    <source>
        <dbReference type="Proteomes" id="UP001218788"/>
    </source>
</evidence>
<evidence type="ECO:0000313" key="12">
    <source>
        <dbReference type="EMBL" id="MDC8832740.1"/>
    </source>
</evidence>
<evidence type="ECO:0000256" key="10">
    <source>
        <dbReference type="ARBA" id="ARBA00030775"/>
    </source>
</evidence>
<dbReference type="EMBL" id="JAQQXP010000003">
    <property type="protein sequence ID" value="MDC8832740.1"/>
    <property type="molecule type" value="Genomic_DNA"/>
</dbReference>
<evidence type="ECO:0000259" key="11">
    <source>
        <dbReference type="Pfam" id="PF12019"/>
    </source>
</evidence>
<comment type="caution">
    <text evidence="12">The sequence shown here is derived from an EMBL/GenBank/DDBJ whole genome shotgun (WGS) entry which is preliminary data.</text>
</comment>
<proteinExistence type="inferred from homology"/>
<comment type="similarity">
    <text evidence="9">Belongs to the GSP H family.</text>
</comment>
<evidence type="ECO:0000256" key="1">
    <source>
        <dbReference type="ARBA" id="ARBA00004377"/>
    </source>
</evidence>
<dbReference type="Proteomes" id="UP001218788">
    <property type="component" value="Unassembled WGS sequence"/>
</dbReference>
<dbReference type="SUPFAM" id="SSF54523">
    <property type="entry name" value="Pili subunits"/>
    <property type="match status" value="1"/>
</dbReference>
<gene>
    <name evidence="12" type="ORF">OIK42_18470</name>
</gene>
<keyword evidence="3" id="KW-1003">Cell membrane</keyword>
<dbReference type="InterPro" id="IPR022346">
    <property type="entry name" value="T2SS_GspH"/>
</dbReference>
<evidence type="ECO:0000256" key="3">
    <source>
        <dbReference type="ARBA" id="ARBA00022475"/>
    </source>
</evidence>
<dbReference type="Gene3D" id="3.55.40.10">
    <property type="entry name" value="minor pseudopilin epsh domain"/>
    <property type="match status" value="1"/>
</dbReference>
<evidence type="ECO:0000256" key="2">
    <source>
        <dbReference type="ARBA" id="ARBA00021549"/>
    </source>
</evidence>
<organism evidence="12 13">
    <name type="scientific">Alteromonas gilva</name>
    <dbReference type="NCBI Taxonomy" id="2987522"/>
    <lineage>
        <taxon>Bacteria</taxon>
        <taxon>Pseudomonadati</taxon>
        <taxon>Pseudomonadota</taxon>
        <taxon>Gammaproteobacteria</taxon>
        <taxon>Alteromonadales</taxon>
        <taxon>Alteromonadaceae</taxon>
        <taxon>Alteromonas/Salinimonas group</taxon>
        <taxon>Alteromonas</taxon>
    </lineage>
</organism>
<reference evidence="12 13" key="1">
    <citation type="submission" date="2022-10" db="EMBL/GenBank/DDBJ databases">
        <title>Alteromonas sp. chi3 Genome sequencing.</title>
        <authorList>
            <person name="Park S."/>
        </authorList>
    </citation>
    <scope>NUCLEOTIDE SEQUENCE [LARGE SCALE GENOMIC DNA]</scope>
    <source>
        <strain evidence="13">chi3</strain>
    </source>
</reference>